<organism evidence="1">
    <name type="scientific">Schistocephalus solidus</name>
    <name type="common">Tapeworm</name>
    <dbReference type="NCBI Taxonomy" id="70667"/>
    <lineage>
        <taxon>Eukaryota</taxon>
        <taxon>Metazoa</taxon>
        <taxon>Spiralia</taxon>
        <taxon>Lophotrochozoa</taxon>
        <taxon>Platyhelminthes</taxon>
        <taxon>Cestoda</taxon>
        <taxon>Eucestoda</taxon>
        <taxon>Diphyllobothriidea</taxon>
        <taxon>Diphyllobothriidae</taxon>
        <taxon>Schistocephalus</taxon>
    </lineage>
</organism>
<name>A0A0V0JAZ7_SCHSO</name>
<protein>
    <submittedName>
        <fullName evidence="1">Uncharacterized protein</fullName>
    </submittedName>
</protein>
<dbReference type="AlphaFoldDB" id="A0A0V0JAZ7"/>
<dbReference type="EMBL" id="GEEE01020090">
    <property type="protein sequence ID" value="JAP43135.1"/>
    <property type="molecule type" value="Transcribed_RNA"/>
</dbReference>
<proteinExistence type="predicted"/>
<dbReference type="EMBL" id="GEEE01000260">
    <property type="protein sequence ID" value="JAP62965.1"/>
    <property type="molecule type" value="Transcribed_RNA"/>
</dbReference>
<gene>
    <name evidence="1" type="ORF">TR153361</name>
</gene>
<reference evidence="1" key="1">
    <citation type="submission" date="2016-01" db="EMBL/GenBank/DDBJ databases">
        <title>Reference transcriptome for the parasite Schistocephalus solidus: insights into the molecular evolution of parasitism.</title>
        <authorList>
            <person name="Hebert F.O."/>
            <person name="Grambauer S."/>
            <person name="Barber I."/>
            <person name="Landry C.R."/>
            <person name="Aubin-Horth N."/>
        </authorList>
    </citation>
    <scope>NUCLEOTIDE SEQUENCE</scope>
</reference>
<sequence>MKSSFSITTPTRFEFHFHSLGLFCTRPRIPQPPALSLLHVLRVLPCGRVWSVLSNKSGGTWRRQKICIVMLYLQRSIDKEKARRPFLAYKLPLDSHRSFQYCSTWDSN</sequence>
<accession>A0A0V0JAZ7</accession>
<evidence type="ECO:0000313" key="1">
    <source>
        <dbReference type="EMBL" id="JAP62965.1"/>
    </source>
</evidence>